<dbReference type="GO" id="GO:0071013">
    <property type="term" value="C:catalytic step 2 spliceosome"/>
    <property type="evidence" value="ECO:0007669"/>
    <property type="project" value="TreeGrafter"/>
</dbReference>
<comment type="caution">
    <text evidence="9">The sequence shown here is derived from an EMBL/GenBank/DDBJ whole genome shotgun (WGS) entry which is preliminary data.</text>
</comment>
<dbReference type="GO" id="GO:0006457">
    <property type="term" value="P:protein folding"/>
    <property type="evidence" value="ECO:0007669"/>
    <property type="project" value="InterPro"/>
</dbReference>
<comment type="subunit">
    <text evidence="6">Part of the activated spliceosome B/catalytic step 1 spliceosome, one of the forms of the spliceosome which has a well-formed active site but still cannot catalyze the branching reaction and is composed at least of 52 proteins, the U2, U5 and U6 snRNAs and the pre-mRNA. Recruited during early steps of activated spliceosome B maturation, it is probably one of the first proteins released from this complex as he matures to the spliceosome C complex. Component of the minor spliceosome, which splices U12-type introns.</text>
</comment>
<dbReference type="PANTHER" id="PTHR45625">
    <property type="entry name" value="PEPTIDYL-PROLYL CIS-TRANS ISOMERASE-RELATED"/>
    <property type="match status" value="1"/>
</dbReference>
<evidence type="ECO:0000256" key="4">
    <source>
        <dbReference type="ARBA" id="ARBA00040027"/>
    </source>
</evidence>
<feature type="domain" description="PPIase cyclophilin-type" evidence="8">
    <location>
        <begin position="19"/>
        <end position="166"/>
    </location>
</feature>
<feature type="compositionally biased region" description="Basic and acidic residues" evidence="7">
    <location>
        <begin position="462"/>
        <end position="472"/>
    </location>
</feature>
<evidence type="ECO:0000256" key="3">
    <source>
        <dbReference type="ARBA" id="ARBA00023242"/>
    </source>
</evidence>
<protein>
    <recommendedName>
        <fullName evidence="4">Spliceosome-associated protein CWC27 homolog</fullName>
    </recommendedName>
    <alternativeName>
        <fullName evidence="5">Probable inactive peptidyl-prolyl cis-trans isomerase CWC27 homolog</fullName>
    </alternativeName>
</protein>
<dbReference type="EMBL" id="BLXT01002328">
    <property type="protein sequence ID" value="GFN93251.1"/>
    <property type="molecule type" value="Genomic_DNA"/>
</dbReference>
<dbReference type="PANTHER" id="PTHR45625:SF6">
    <property type="entry name" value="SPLICEOSOME-ASSOCIATED PROTEIN CWC27 HOMOLOG"/>
    <property type="match status" value="1"/>
</dbReference>
<evidence type="ECO:0000313" key="10">
    <source>
        <dbReference type="Proteomes" id="UP000735302"/>
    </source>
</evidence>
<gene>
    <name evidence="9" type="ORF">PoB_001975700</name>
</gene>
<dbReference type="Proteomes" id="UP000735302">
    <property type="component" value="Unassembled WGS sequence"/>
</dbReference>
<sequence length="490" mass="56313">MSNIYIQEPTTNGKVLLVTSVGDIDIELWSKEAPRACRNFVQLCMEGYYDNTIFHRVVKDFIVQGGDPTGTGTGGESIYNEPFKDEFHSRLRFVRRGLVAMANAGQHENRSQFFFTMGMTPELQGKHTIFGKVVGDTLFNMLKLQEVETDEQERPLYPPKIVRTEILSNPFEDILPRVTRKGKKEKTEDRKNKSKLKATKNFSLLSFGSEAEEDEEQVFKASKKFSGKSKSSHDLIVDPHLSSMTVVDTVDDEKSAEKRKIQVNEMDSEEPKVNMSALKKKLKKDNLGSKLEPPEAPPAKLDNKITEEDLKTSKSAEYCKEARKLQREIKASKKRVEAMKQGVSMKQESVKNEEEKSPTEHIKTDFLETFKQEREKYKKLKKQQKGTNREAQTLAMLEKFQSTLSSVKQSAADNLDFDGGEVKKLEEEENDQEDQDTLSWMGHKLRFEEPRKAKVLDANVEDSERYEIHDPRNPLTKRRRKEGMKKSRKN</sequence>
<comment type="similarity">
    <text evidence="2">Belongs to the cyclophilin-type PPIase family.</text>
</comment>
<feature type="compositionally biased region" description="Basic and acidic residues" evidence="7">
    <location>
        <begin position="348"/>
        <end position="367"/>
    </location>
</feature>
<dbReference type="Pfam" id="PF00160">
    <property type="entry name" value="Pro_isomerase"/>
    <property type="match status" value="1"/>
</dbReference>
<dbReference type="Gene3D" id="2.40.100.10">
    <property type="entry name" value="Cyclophilin-like"/>
    <property type="match status" value="1"/>
</dbReference>
<feature type="compositionally biased region" description="Basic residues" evidence="7">
    <location>
        <begin position="475"/>
        <end position="490"/>
    </location>
</feature>
<evidence type="ECO:0000256" key="7">
    <source>
        <dbReference type="SAM" id="MobiDB-lite"/>
    </source>
</evidence>
<evidence type="ECO:0000256" key="1">
    <source>
        <dbReference type="ARBA" id="ARBA00004123"/>
    </source>
</evidence>
<dbReference type="CDD" id="cd01925">
    <property type="entry name" value="cyclophilin_CeCYP16-like"/>
    <property type="match status" value="1"/>
</dbReference>
<proteinExistence type="inferred from homology"/>
<keyword evidence="9" id="KW-0413">Isomerase</keyword>
<organism evidence="9 10">
    <name type="scientific">Plakobranchus ocellatus</name>
    <dbReference type="NCBI Taxonomy" id="259542"/>
    <lineage>
        <taxon>Eukaryota</taxon>
        <taxon>Metazoa</taxon>
        <taxon>Spiralia</taxon>
        <taxon>Lophotrochozoa</taxon>
        <taxon>Mollusca</taxon>
        <taxon>Gastropoda</taxon>
        <taxon>Heterobranchia</taxon>
        <taxon>Euthyneura</taxon>
        <taxon>Panpulmonata</taxon>
        <taxon>Sacoglossa</taxon>
        <taxon>Placobranchoidea</taxon>
        <taxon>Plakobranchidae</taxon>
        <taxon>Plakobranchus</taxon>
    </lineage>
</organism>
<evidence type="ECO:0000256" key="2">
    <source>
        <dbReference type="ARBA" id="ARBA00007365"/>
    </source>
</evidence>
<dbReference type="AlphaFoldDB" id="A0AAV3ZFI9"/>
<dbReference type="GO" id="GO:0003755">
    <property type="term" value="F:peptidyl-prolyl cis-trans isomerase activity"/>
    <property type="evidence" value="ECO:0007669"/>
    <property type="project" value="InterPro"/>
</dbReference>
<dbReference type="PROSITE" id="PS00170">
    <property type="entry name" value="CSA_PPIASE_1"/>
    <property type="match status" value="1"/>
</dbReference>
<name>A0AAV3ZFI9_9GAST</name>
<keyword evidence="10" id="KW-1185">Reference proteome</keyword>
<dbReference type="FunFam" id="2.40.100.10:FF:000007">
    <property type="entry name" value="Peptidyl-prolyl cis-trans isomerase CWC27 homolog"/>
    <property type="match status" value="1"/>
</dbReference>
<dbReference type="InterPro" id="IPR029000">
    <property type="entry name" value="Cyclophilin-like_dom_sf"/>
</dbReference>
<feature type="region of interest" description="Disordered" evidence="7">
    <location>
        <begin position="336"/>
        <end position="367"/>
    </location>
</feature>
<reference evidence="9 10" key="1">
    <citation type="journal article" date="2021" name="Elife">
        <title>Chloroplast acquisition without the gene transfer in kleptoplastic sea slugs, Plakobranchus ocellatus.</title>
        <authorList>
            <person name="Maeda T."/>
            <person name="Takahashi S."/>
            <person name="Yoshida T."/>
            <person name="Shimamura S."/>
            <person name="Takaki Y."/>
            <person name="Nagai Y."/>
            <person name="Toyoda A."/>
            <person name="Suzuki Y."/>
            <person name="Arimoto A."/>
            <person name="Ishii H."/>
            <person name="Satoh N."/>
            <person name="Nishiyama T."/>
            <person name="Hasebe M."/>
            <person name="Maruyama T."/>
            <person name="Minagawa J."/>
            <person name="Obokata J."/>
            <person name="Shigenobu S."/>
        </authorList>
    </citation>
    <scope>NUCLEOTIDE SEQUENCE [LARGE SCALE GENOMIC DNA]</scope>
</reference>
<dbReference type="InterPro" id="IPR044666">
    <property type="entry name" value="Cyclophilin_A-like"/>
</dbReference>
<feature type="compositionally biased region" description="Acidic residues" evidence="7">
    <location>
        <begin position="427"/>
        <end position="436"/>
    </location>
</feature>
<accession>A0AAV3ZFI9</accession>
<feature type="region of interest" description="Disordered" evidence="7">
    <location>
        <begin position="282"/>
        <end position="308"/>
    </location>
</feature>
<comment type="subcellular location">
    <subcellularLocation>
        <location evidence="1">Nucleus</location>
    </subcellularLocation>
</comment>
<feature type="region of interest" description="Disordered" evidence="7">
    <location>
        <begin position="408"/>
        <end position="490"/>
    </location>
</feature>
<dbReference type="PROSITE" id="PS50072">
    <property type="entry name" value="CSA_PPIASE_2"/>
    <property type="match status" value="1"/>
</dbReference>
<evidence type="ECO:0000259" key="8">
    <source>
        <dbReference type="PROSITE" id="PS50072"/>
    </source>
</evidence>
<dbReference type="PRINTS" id="PR00153">
    <property type="entry name" value="CSAPPISMRASE"/>
</dbReference>
<evidence type="ECO:0000313" key="9">
    <source>
        <dbReference type="EMBL" id="GFN93251.1"/>
    </source>
</evidence>
<dbReference type="InterPro" id="IPR002130">
    <property type="entry name" value="Cyclophilin-type_PPIase_dom"/>
</dbReference>
<evidence type="ECO:0000256" key="5">
    <source>
        <dbReference type="ARBA" id="ARBA00042090"/>
    </source>
</evidence>
<feature type="compositionally biased region" description="Basic and acidic residues" evidence="7">
    <location>
        <begin position="445"/>
        <end position="455"/>
    </location>
</feature>
<dbReference type="InterPro" id="IPR020892">
    <property type="entry name" value="Cyclophilin-type_PPIase_CS"/>
</dbReference>
<keyword evidence="3" id="KW-0539">Nucleus</keyword>
<evidence type="ECO:0000256" key="6">
    <source>
        <dbReference type="ARBA" id="ARBA00046368"/>
    </source>
</evidence>
<dbReference type="SUPFAM" id="SSF50891">
    <property type="entry name" value="Cyclophilin-like"/>
    <property type="match status" value="1"/>
</dbReference>